<evidence type="ECO:0000313" key="4">
    <source>
        <dbReference type="Proteomes" id="UP001222325"/>
    </source>
</evidence>
<feature type="chain" id="PRO_5042169808" description="Transmembrane protein" evidence="2">
    <location>
        <begin position="24"/>
        <end position="190"/>
    </location>
</feature>
<keyword evidence="1" id="KW-1133">Transmembrane helix</keyword>
<keyword evidence="4" id="KW-1185">Reference proteome</keyword>
<comment type="caution">
    <text evidence="3">The sequence shown here is derived from an EMBL/GenBank/DDBJ whole genome shotgun (WGS) entry which is preliminary data.</text>
</comment>
<feature type="signal peptide" evidence="2">
    <location>
        <begin position="1"/>
        <end position="23"/>
    </location>
</feature>
<accession>A0AAD6TV73</accession>
<gene>
    <name evidence="3" type="ORF">B0H15DRAFT_863812</name>
</gene>
<keyword evidence="1" id="KW-0472">Membrane</keyword>
<evidence type="ECO:0008006" key="5">
    <source>
        <dbReference type="Google" id="ProtNLM"/>
    </source>
</evidence>
<sequence>MGYPSNLLLVAIILFFYCGAGFAFPISLTDTVTSSSSVVLHTTNDPSSTTSNLGVSATPRMKLPPLQPSAASQFVAFFDNPAIVASFVIVIVAVTILAGVLVQVRRDRRQWRPLPPVVMPDMQKTTPRESLSLTRVVFSPDPPPRTDLSDWLGRMACPASRSLNLAGAGLGGLGLRWLGLVPNHSQNVHC</sequence>
<protein>
    <recommendedName>
        <fullName evidence="5">Transmembrane protein</fullName>
    </recommendedName>
</protein>
<dbReference type="EMBL" id="JARJCN010000080">
    <property type="protein sequence ID" value="KAJ7076594.1"/>
    <property type="molecule type" value="Genomic_DNA"/>
</dbReference>
<keyword evidence="1" id="KW-0812">Transmembrane</keyword>
<feature type="non-terminal residue" evidence="3">
    <location>
        <position position="1"/>
    </location>
</feature>
<name>A0AAD6TV73_9AGAR</name>
<organism evidence="3 4">
    <name type="scientific">Mycena belliarum</name>
    <dbReference type="NCBI Taxonomy" id="1033014"/>
    <lineage>
        <taxon>Eukaryota</taxon>
        <taxon>Fungi</taxon>
        <taxon>Dikarya</taxon>
        <taxon>Basidiomycota</taxon>
        <taxon>Agaricomycotina</taxon>
        <taxon>Agaricomycetes</taxon>
        <taxon>Agaricomycetidae</taxon>
        <taxon>Agaricales</taxon>
        <taxon>Marasmiineae</taxon>
        <taxon>Mycenaceae</taxon>
        <taxon>Mycena</taxon>
    </lineage>
</organism>
<evidence type="ECO:0000256" key="2">
    <source>
        <dbReference type="SAM" id="SignalP"/>
    </source>
</evidence>
<reference evidence="3" key="1">
    <citation type="submission" date="2023-03" db="EMBL/GenBank/DDBJ databases">
        <title>Massive genome expansion in bonnet fungi (Mycena s.s.) driven by repeated elements and novel gene families across ecological guilds.</title>
        <authorList>
            <consortium name="Lawrence Berkeley National Laboratory"/>
            <person name="Harder C.B."/>
            <person name="Miyauchi S."/>
            <person name="Viragh M."/>
            <person name="Kuo A."/>
            <person name="Thoen E."/>
            <person name="Andreopoulos B."/>
            <person name="Lu D."/>
            <person name="Skrede I."/>
            <person name="Drula E."/>
            <person name="Henrissat B."/>
            <person name="Morin E."/>
            <person name="Kohler A."/>
            <person name="Barry K."/>
            <person name="LaButti K."/>
            <person name="Morin E."/>
            <person name="Salamov A."/>
            <person name="Lipzen A."/>
            <person name="Mereny Z."/>
            <person name="Hegedus B."/>
            <person name="Baldrian P."/>
            <person name="Stursova M."/>
            <person name="Weitz H."/>
            <person name="Taylor A."/>
            <person name="Grigoriev I.V."/>
            <person name="Nagy L.G."/>
            <person name="Martin F."/>
            <person name="Kauserud H."/>
        </authorList>
    </citation>
    <scope>NUCLEOTIDE SEQUENCE</scope>
    <source>
        <strain evidence="3">CBHHK173m</strain>
    </source>
</reference>
<dbReference type="AlphaFoldDB" id="A0AAD6TV73"/>
<dbReference type="Proteomes" id="UP001222325">
    <property type="component" value="Unassembled WGS sequence"/>
</dbReference>
<evidence type="ECO:0000313" key="3">
    <source>
        <dbReference type="EMBL" id="KAJ7076594.1"/>
    </source>
</evidence>
<proteinExistence type="predicted"/>
<keyword evidence="2" id="KW-0732">Signal</keyword>
<evidence type="ECO:0000256" key="1">
    <source>
        <dbReference type="SAM" id="Phobius"/>
    </source>
</evidence>
<feature type="transmembrane region" description="Helical" evidence="1">
    <location>
        <begin position="82"/>
        <end position="102"/>
    </location>
</feature>